<sequence>MTNPGDKTLWMGDLETYMDANFIGEAFARMGEEVQTVKIVYDKYSGRAAGYCFVELQDGDAARRAMLNINGKVIPKSKPPVTFNLSFANSPSAPYTEYNLFVNNVPYELDDAGLFLVFGDRYRSCITIVRG</sequence>
<evidence type="ECO:0000256" key="1">
    <source>
        <dbReference type="ARBA" id="ARBA00008920"/>
    </source>
</evidence>
<dbReference type="WBParaSite" id="PSAMB.scaffold8size148366.g131.t1">
    <property type="protein sequence ID" value="PSAMB.scaffold8size148366.g131.t1"/>
    <property type="gene ID" value="PSAMB.scaffold8size148366.g131"/>
</dbReference>
<keyword evidence="3" id="KW-0694">RNA-binding</keyword>
<dbReference type="Gene3D" id="3.30.70.330">
    <property type="match status" value="1"/>
</dbReference>
<dbReference type="FunFam" id="3.30.70.330:FF:000159">
    <property type="entry name" value="tRNA selenocysteine 1-associated protein 1"/>
    <property type="match status" value="1"/>
</dbReference>
<feature type="domain" description="RRM" evidence="4">
    <location>
        <begin position="7"/>
        <end position="90"/>
    </location>
</feature>
<evidence type="ECO:0000256" key="2">
    <source>
        <dbReference type="ARBA" id="ARBA00033477"/>
    </source>
</evidence>
<organism evidence="5 6">
    <name type="scientific">Plectus sambesii</name>
    <dbReference type="NCBI Taxonomy" id="2011161"/>
    <lineage>
        <taxon>Eukaryota</taxon>
        <taxon>Metazoa</taxon>
        <taxon>Ecdysozoa</taxon>
        <taxon>Nematoda</taxon>
        <taxon>Chromadorea</taxon>
        <taxon>Plectida</taxon>
        <taxon>Plectina</taxon>
        <taxon>Plectoidea</taxon>
        <taxon>Plectidae</taxon>
        <taxon>Plectus</taxon>
    </lineage>
</organism>
<dbReference type="AlphaFoldDB" id="A0A914XQ58"/>
<keyword evidence="5" id="KW-1185">Reference proteome</keyword>
<dbReference type="CDD" id="cd12344">
    <property type="entry name" value="RRM1_SECp43_like"/>
    <property type="match status" value="1"/>
</dbReference>
<comment type="similarity">
    <text evidence="1">Belongs to the RRM TRSPAP family.</text>
</comment>
<dbReference type="PANTHER" id="PTHR37457:SF3">
    <property type="entry name" value="TRNA SELENOCYSTEINE-ASSOCIATED PROTEIN 1"/>
    <property type="match status" value="1"/>
</dbReference>
<accession>A0A914XQ58</accession>
<dbReference type="InterPro" id="IPR000504">
    <property type="entry name" value="RRM_dom"/>
</dbReference>
<dbReference type="Proteomes" id="UP000887566">
    <property type="component" value="Unplaced"/>
</dbReference>
<dbReference type="InterPro" id="IPR012677">
    <property type="entry name" value="Nucleotide-bd_a/b_plait_sf"/>
</dbReference>
<dbReference type="Pfam" id="PF00076">
    <property type="entry name" value="RRM_1"/>
    <property type="match status" value="1"/>
</dbReference>
<dbReference type="InterPro" id="IPR035979">
    <property type="entry name" value="RBD_domain_sf"/>
</dbReference>
<dbReference type="SUPFAM" id="SSF54928">
    <property type="entry name" value="RNA-binding domain, RBD"/>
    <property type="match status" value="1"/>
</dbReference>
<dbReference type="SMART" id="SM00360">
    <property type="entry name" value="RRM"/>
    <property type="match status" value="1"/>
</dbReference>
<evidence type="ECO:0000313" key="6">
    <source>
        <dbReference type="WBParaSite" id="PSAMB.scaffold8size148366.g131.t1"/>
    </source>
</evidence>
<dbReference type="PROSITE" id="PS50102">
    <property type="entry name" value="RRM"/>
    <property type="match status" value="1"/>
</dbReference>
<evidence type="ECO:0000259" key="4">
    <source>
        <dbReference type="PROSITE" id="PS50102"/>
    </source>
</evidence>
<name>A0A914XQ58_9BILA</name>
<protein>
    <recommendedName>
        <fullName evidence="2">tRNA selenocysteine-associated protein 1</fullName>
    </recommendedName>
</protein>
<evidence type="ECO:0000256" key="3">
    <source>
        <dbReference type="PROSITE-ProRule" id="PRU00176"/>
    </source>
</evidence>
<proteinExistence type="inferred from homology"/>
<dbReference type="GO" id="GO:0003723">
    <property type="term" value="F:RNA binding"/>
    <property type="evidence" value="ECO:0007669"/>
    <property type="project" value="UniProtKB-UniRule"/>
</dbReference>
<dbReference type="InterPro" id="IPR040434">
    <property type="entry name" value="TSAP1"/>
</dbReference>
<reference evidence="6" key="1">
    <citation type="submission" date="2022-11" db="UniProtKB">
        <authorList>
            <consortium name="WormBaseParasite"/>
        </authorList>
    </citation>
    <scope>IDENTIFICATION</scope>
</reference>
<dbReference type="PANTHER" id="PTHR37457">
    <property type="entry name" value="TRNA SELENOCYSTEINE 1-ASSOCIATED PROTEIN 1-RELATED"/>
    <property type="match status" value="1"/>
</dbReference>
<evidence type="ECO:0000313" key="5">
    <source>
        <dbReference type="Proteomes" id="UP000887566"/>
    </source>
</evidence>